<dbReference type="Proteomes" id="UP001153331">
    <property type="component" value="Unassembled WGS sequence"/>
</dbReference>
<keyword evidence="2" id="KW-1185">Reference proteome</keyword>
<dbReference type="EMBL" id="JAPHNI010001027">
    <property type="protein sequence ID" value="KAJ8107004.1"/>
    <property type="molecule type" value="Genomic_DNA"/>
</dbReference>
<reference evidence="1" key="1">
    <citation type="submission" date="2022-11" db="EMBL/GenBank/DDBJ databases">
        <title>Genome Sequence of Boeremia exigua.</title>
        <authorList>
            <person name="Buettner E."/>
        </authorList>
    </citation>
    <scope>NUCLEOTIDE SEQUENCE</scope>
    <source>
        <strain evidence="1">CU02</strain>
    </source>
</reference>
<organism evidence="1 2">
    <name type="scientific">Boeremia exigua</name>
    <dbReference type="NCBI Taxonomy" id="749465"/>
    <lineage>
        <taxon>Eukaryota</taxon>
        <taxon>Fungi</taxon>
        <taxon>Dikarya</taxon>
        <taxon>Ascomycota</taxon>
        <taxon>Pezizomycotina</taxon>
        <taxon>Dothideomycetes</taxon>
        <taxon>Pleosporomycetidae</taxon>
        <taxon>Pleosporales</taxon>
        <taxon>Pleosporineae</taxon>
        <taxon>Didymellaceae</taxon>
        <taxon>Boeremia</taxon>
    </lineage>
</organism>
<evidence type="ECO:0000313" key="2">
    <source>
        <dbReference type="Proteomes" id="UP001153331"/>
    </source>
</evidence>
<name>A0ACC2HVM6_9PLEO</name>
<sequence>MPRRFFTKSSNSKLKAIKLASGKSARNEPASNKPGTGDAFIFKSHMAHANKRLRWLQSLSEEVASYVAVYSAGKSVQLAEQSMRESKRAVLDVRQIDSNSTSITKFYITAAAVCGATLAVWAVWTALQSFASTEMRIGDVSTETLRPRCSNDGTCVFLRPTTSASPSRQQIAPSGLLFTLPELSVVQWYKRLARIYRKITATISSHLILPHRNFETRAIYIMMKTTLLAALGLSLPAFLVSALAHHTHQPSWTELTPIPLPRQEHTTVFLPPSTIAVLGGVVPSNDTSMIPVTTTPLMQFYSLSNNTWTVAPPLLRAMNHLNAAVVDGQIYVLGGLADLGEPEPAWRAVRDAFSYSPRSNIWSRLPNLPISEERGSAAVGVWGSRIILAGGMSALELSGDRAQTSVSMVSMFDTKKKAWVRLPRKAKYIPGPRDHAGAAVVDGKMYVLGGRDMGQNNVKDTVFVLDLAHLEAGWTTSEARMPTPRGGVAAGVVGRKVYVLGGEGNADAESGVFDEVEAYDTKRDRWSSAGTMSIARHGTYAVGVGRKVYVPGGGLRQSGAPVADFDVFEP</sequence>
<proteinExistence type="predicted"/>
<comment type="caution">
    <text evidence="1">The sequence shown here is derived from an EMBL/GenBank/DDBJ whole genome shotgun (WGS) entry which is preliminary data.</text>
</comment>
<protein>
    <submittedName>
        <fullName evidence="1">Uncharacterized protein</fullName>
    </submittedName>
</protein>
<accession>A0ACC2HVM6</accession>
<gene>
    <name evidence="1" type="ORF">OPT61_g9163</name>
</gene>
<evidence type="ECO:0000313" key="1">
    <source>
        <dbReference type="EMBL" id="KAJ8107004.1"/>
    </source>
</evidence>